<dbReference type="PIRSF" id="PIRSF016719">
    <property type="entry name" value="UCP016719"/>
    <property type="match status" value="1"/>
</dbReference>
<dbReference type="PROSITE" id="PS51257">
    <property type="entry name" value="PROKAR_LIPOPROTEIN"/>
    <property type="match status" value="1"/>
</dbReference>
<dbReference type="InterPro" id="IPR008302">
    <property type="entry name" value="NamZ"/>
</dbReference>
<dbReference type="AlphaFoldDB" id="A0A7G8PV80"/>
<organism evidence="4 5">
    <name type="scientific">Constantimarinum furrinae</name>
    <dbReference type="NCBI Taxonomy" id="2562285"/>
    <lineage>
        <taxon>Bacteria</taxon>
        <taxon>Pseudomonadati</taxon>
        <taxon>Bacteroidota</taxon>
        <taxon>Flavobacteriia</taxon>
        <taxon>Flavobacteriales</taxon>
        <taxon>Flavobacteriaceae</taxon>
        <taxon>Altibacter/Constantimarinum group</taxon>
        <taxon>Constantimarinum</taxon>
    </lineage>
</organism>
<dbReference type="InterPro" id="IPR048503">
    <property type="entry name" value="NamZ_C"/>
</dbReference>
<accession>A0A7G8PV80</accession>
<name>A0A7G8PV80_9FLAO</name>
<sequence>MMRRAMKNSKFTGYFMRFTLFKNTFLILLLLGFSCGSGDKGNQIPFSEENTEESEARSSKSEAGSIDKDDTIVMGAEQFDTYSGLLRNKTVGVVANQTSVISAEQQSIHLVDFLVSKKIDLKKVFAPEHGFRGTADAGELIKDGMDVSTGLPIISLYGKNKKPSQQQLSGLEVMIFDIQDVGARFYTYISTLHYVMEACAEAGIPLIIMDRPNPNGHYIDGPILEIQHKSFVGMHPVPVVHGMTIGEYAQMINGQGWLENKKQCEIKVIKMLNYDHQTAYSLPVKPSPNLPNDTAINLYPSLCFFEGTVVSAGRGTNTQFQVFGAPSLPAEFFPYTFTPQANEGAKHPKFKGEQCNGLDLRNTKKMNKLNLEWLIEAYVGYGKKKEFFNDFFTNLAGTTKLQEQIEKGYTYPEIRATWLRDLDAYDAMRKKYLLYK</sequence>
<feature type="region of interest" description="Disordered" evidence="1">
    <location>
        <begin position="43"/>
        <end position="65"/>
    </location>
</feature>
<dbReference type="Pfam" id="PF20732">
    <property type="entry name" value="NamZ_C"/>
    <property type="match status" value="1"/>
</dbReference>
<gene>
    <name evidence="4" type="ORF">ALE3EI_1694</name>
</gene>
<evidence type="ECO:0000313" key="4">
    <source>
        <dbReference type="EMBL" id="QNJ98246.1"/>
    </source>
</evidence>
<dbReference type="Gene3D" id="3.90.1150.140">
    <property type="match status" value="1"/>
</dbReference>
<dbReference type="PANTHER" id="PTHR42915:SF1">
    <property type="entry name" value="PEPTIDOGLYCAN BETA-N-ACETYLMURAMIDASE NAMZ"/>
    <property type="match status" value="1"/>
</dbReference>
<dbReference type="EMBL" id="CP052909">
    <property type="protein sequence ID" value="QNJ98246.1"/>
    <property type="molecule type" value="Genomic_DNA"/>
</dbReference>
<evidence type="ECO:0000256" key="1">
    <source>
        <dbReference type="SAM" id="MobiDB-lite"/>
    </source>
</evidence>
<evidence type="ECO:0008006" key="6">
    <source>
        <dbReference type="Google" id="ProtNLM"/>
    </source>
</evidence>
<feature type="compositionally biased region" description="Basic and acidic residues" evidence="1">
    <location>
        <begin position="54"/>
        <end position="65"/>
    </location>
</feature>
<protein>
    <recommendedName>
        <fullName evidence="6">DUF1343 domain-containing protein</fullName>
    </recommendedName>
</protein>
<evidence type="ECO:0000313" key="5">
    <source>
        <dbReference type="Proteomes" id="UP000515514"/>
    </source>
</evidence>
<proteinExistence type="predicted"/>
<feature type="domain" description="Peptidoglycan beta-N-acetylmuramidase NamZ N-terminal" evidence="2">
    <location>
        <begin position="91"/>
        <end position="293"/>
    </location>
</feature>
<dbReference type="InterPro" id="IPR048502">
    <property type="entry name" value="NamZ_N"/>
</dbReference>
<reference evidence="4 5" key="1">
    <citation type="submission" date="2020-04" db="EMBL/GenBank/DDBJ databases">
        <title>Genome sequence of Altibacter aquimarinus strain ALE3EI.</title>
        <authorList>
            <person name="Oh H.-M."/>
            <person name="Jang D."/>
        </authorList>
    </citation>
    <scope>NUCLEOTIDE SEQUENCE [LARGE SCALE GENOMIC DNA]</scope>
    <source>
        <strain evidence="4 5">ALE3EI</strain>
    </source>
</reference>
<dbReference type="Proteomes" id="UP000515514">
    <property type="component" value="Chromosome"/>
</dbReference>
<dbReference type="PANTHER" id="PTHR42915">
    <property type="entry name" value="HYPOTHETICAL 460 KDA PROTEIN IN FEUA-SIGW INTERGENIC REGION [PRECURSOR]"/>
    <property type="match status" value="1"/>
</dbReference>
<evidence type="ECO:0000259" key="2">
    <source>
        <dbReference type="Pfam" id="PF07075"/>
    </source>
</evidence>
<dbReference type="Pfam" id="PF07075">
    <property type="entry name" value="NamZ_N"/>
    <property type="match status" value="1"/>
</dbReference>
<feature type="domain" description="Peptidoglycan beta-N-acetylmuramidase NamZ C-terminal" evidence="3">
    <location>
        <begin position="298"/>
        <end position="435"/>
    </location>
</feature>
<dbReference type="Gene3D" id="3.40.50.12170">
    <property type="entry name" value="Uncharacterised protein PF07075, DUF1343"/>
    <property type="match status" value="1"/>
</dbReference>
<evidence type="ECO:0000259" key="3">
    <source>
        <dbReference type="Pfam" id="PF20732"/>
    </source>
</evidence>
<dbReference type="GO" id="GO:0033922">
    <property type="term" value="F:peptidoglycan beta-N-acetylmuramidase activity"/>
    <property type="evidence" value="ECO:0007669"/>
    <property type="project" value="InterPro"/>
</dbReference>
<keyword evidence="5" id="KW-1185">Reference proteome</keyword>
<dbReference type="KEGG" id="alti:ALE3EI_1694"/>